<dbReference type="InterPro" id="IPR023213">
    <property type="entry name" value="CAT-like_dom_sf"/>
</dbReference>
<organism evidence="10 11">
    <name type="scientific">Nonomuraea antimicrobica</name>
    <dbReference type="NCBI Taxonomy" id="561173"/>
    <lineage>
        <taxon>Bacteria</taxon>
        <taxon>Bacillati</taxon>
        <taxon>Actinomycetota</taxon>
        <taxon>Actinomycetes</taxon>
        <taxon>Streptosporangiales</taxon>
        <taxon>Streptosporangiaceae</taxon>
        <taxon>Nonomuraea</taxon>
    </lineage>
</organism>
<gene>
    <name evidence="10" type="ORF">GCM10022224_039250</name>
</gene>
<dbReference type="SUPFAM" id="SSF47005">
    <property type="entry name" value="Peripheral subunit-binding domain of 2-oxo acid dehydrogenase complex"/>
    <property type="match status" value="1"/>
</dbReference>
<dbReference type="InterPro" id="IPR000089">
    <property type="entry name" value="Biotin_lipoyl"/>
</dbReference>
<dbReference type="PANTHER" id="PTHR43178:SF5">
    <property type="entry name" value="LIPOAMIDE ACYLTRANSFERASE COMPONENT OF BRANCHED-CHAIN ALPHA-KETO ACID DEHYDROGENASE COMPLEX, MITOCHONDRIAL"/>
    <property type="match status" value="1"/>
</dbReference>
<evidence type="ECO:0000259" key="8">
    <source>
        <dbReference type="PROSITE" id="PS50968"/>
    </source>
</evidence>
<dbReference type="InterPro" id="IPR003016">
    <property type="entry name" value="2-oxoA_DH_lipoyl-BS"/>
</dbReference>
<sequence>MTGTATARVFHLPDLGEGLTEAEIVDWKVSVGDTVEVDQIVVEVETAKAAVEVPVPYAGTVLALHAPTGAVLSVGAALIEVGAAGSGAGAGVGAEDPAAARYREEEQAGSGNVLIGYGTGHATGRRRRRTTAPAAPAPIPHPRAPQPPVTVSKEGQAPLVISPLVRRIAREHELDLATVHPSGPHGMIMRRDVEEAIANTASETAREHTTPETPRAHSHTTTDAALAHSRATTEGARAHSRTESEAAPVHPLTPPGVERIPLRGLRRAVAEKLSRSRSEIPDATTWVDADATALLEARAALRQARPDLGIGLLALLARICVDGLRRFPELNSTVDTARSEIVRYGHVNLGFAAQTDRGLVVPVIRDAHLMTTARLATELTRLTGLARSGKLPPESLTGGTFTLNNYGVFGVDGSTPIINHPEAALLGVGRIIDRPWVTGGAVTARKITQLSLTFDHRVCDGGVAGGFLRHVADCVENPAILLADF</sequence>
<keyword evidence="4 6" id="KW-0450">Lipoyl</keyword>
<dbReference type="InterPro" id="IPR011053">
    <property type="entry name" value="Single_hybrid_motif"/>
</dbReference>
<dbReference type="InterPro" id="IPR004167">
    <property type="entry name" value="PSBD"/>
</dbReference>
<dbReference type="Pfam" id="PF00198">
    <property type="entry name" value="2-oxoacid_dh"/>
    <property type="match status" value="1"/>
</dbReference>
<evidence type="ECO:0000256" key="7">
    <source>
        <dbReference type="SAM" id="MobiDB-lite"/>
    </source>
</evidence>
<dbReference type="RefSeq" id="WP_344879519.1">
    <property type="nucleotide sequence ID" value="NZ_BAAAZP010000075.1"/>
</dbReference>
<keyword evidence="11" id="KW-1185">Reference proteome</keyword>
<evidence type="ECO:0000256" key="4">
    <source>
        <dbReference type="ARBA" id="ARBA00022823"/>
    </source>
</evidence>
<comment type="caution">
    <text evidence="10">The sequence shown here is derived from an EMBL/GenBank/DDBJ whole genome shotgun (WGS) entry which is preliminary data.</text>
</comment>
<evidence type="ECO:0000256" key="2">
    <source>
        <dbReference type="ARBA" id="ARBA00007317"/>
    </source>
</evidence>
<dbReference type="PROSITE" id="PS00189">
    <property type="entry name" value="LIPOYL"/>
    <property type="match status" value="1"/>
</dbReference>
<feature type="domain" description="Lipoyl-binding" evidence="8">
    <location>
        <begin position="7"/>
        <end position="82"/>
    </location>
</feature>
<evidence type="ECO:0000256" key="1">
    <source>
        <dbReference type="ARBA" id="ARBA00001938"/>
    </source>
</evidence>
<dbReference type="Pfam" id="PF00364">
    <property type="entry name" value="Biotin_lipoyl"/>
    <property type="match status" value="1"/>
</dbReference>
<dbReference type="Pfam" id="PF02817">
    <property type="entry name" value="E3_binding"/>
    <property type="match status" value="1"/>
</dbReference>
<dbReference type="InterPro" id="IPR036625">
    <property type="entry name" value="E3-bd_dom_sf"/>
</dbReference>
<name>A0ABP7BVV7_9ACTN</name>
<keyword evidence="5 6" id="KW-0012">Acyltransferase</keyword>
<accession>A0ABP7BVV7</accession>
<dbReference type="Gene3D" id="2.40.50.100">
    <property type="match status" value="1"/>
</dbReference>
<dbReference type="SUPFAM" id="SSF52777">
    <property type="entry name" value="CoA-dependent acyltransferases"/>
    <property type="match status" value="1"/>
</dbReference>
<dbReference type="Proteomes" id="UP001500902">
    <property type="component" value="Unassembled WGS sequence"/>
</dbReference>
<dbReference type="InterPro" id="IPR050743">
    <property type="entry name" value="2-oxoacid_DH_E2_comp"/>
</dbReference>
<proteinExistence type="inferred from homology"/>
<comment type="similarity">
    <text evidence="2 6">Belongs to the 2-oxoacid dehydrogenase family.</text>
</comment>
<dbReference type="CDD" id="cd06849">
    <property type="entry name" value="lipoyl_domain"/>
    <property type="match status" value="1"/>
</dbReference>
<dbReference type="PROSITE" id="PS51826">
    <property type="entry name" value="PSBD"/>
    <property type="match status" value="1"/>
</dbReference>
<feature type="domain" description="Peripheral subunit-binding (PSBD)" evidence="9">
    <location>
        <begin position="160"/>
        <end position="197"/>
    </location>
</feature>
<feature type="region of interest" description="Disordered" evidence="7">
    <location>
        <begin position="201"/>
        <end position="258"/>
    </location>
</feature>
<feature type="compositionally biased region" description="Pro residues" evidence="7">
    <location>
        <begin position="135"/>
        <end position="148"/>
    </location>
</feature>
<evidence type="ECO:0000256" key="5">
    <source>
        <dbReference type="ARBA" id="ARBA00023315"/>
    </source>
</evidence>
<comment type="cofactor">
    <cofactor evidence="1 6">
        <name>(R)-lipoate</name>
        <dbReference type="ChEBI" id="CHEBI:83088"/>
    </cofactor>
</comment>
<reference evidence="11" key="1">
    <citation type="journal article" date="2019" name="Int. J. Syst. Evol. Microbiol.">
        <title>The Global Catalogue of Microorganisms (GCM) 10K type strain sequencing project: providing services to taxonomists for standard genome sequencing and annotation.</title>
        <authorList>
            <consortium name="The Broad Institute Genomics Platform"/>
            <consortium name="The Broad Institute Genome Sequencing Center for Infectious Disease"/>
            <person name="Wu L."/>
            <person name="Ma J."/>
        </authorList>
    </citation>
    <scope>NUCLEOTIDE SEQUENCE [LARGE SCALE GENOMIC DNA]</scope>
    <source>
        <strain evidence="11">JCM 16904</strain>
    </source>
</reference>
<keyword evidence="3 6" id="KW-0808">Transferase</keyword>
<dbReference type="Gene3D" id="4.10.320.10">
    <property type="entry name" value="E3-binding domain"/>
    <property type="match status" value="1"/>
</dbReference>
<evidence type="ECO:0000313" key="10">
    <source>
        <dbReference type="EMBL" id="GAA3671163.1"/>
    </source>
</evidence>
<evidence type="ECO:0000259" key="9">
    <source>
        <dbReference type="PROSITE" id="PS51826"/>
    </source>
</evidence>
<dbReference type="PROSITE" id="PS50968">
    <property type="entry name" value="BIOTINYL_LIPOYL"/>
    <property type="match status" value="1"/>
</dbReference>
<evidence type="ECO:0000256" key="3">
    <source>
        <dbReference type="ARBA" id="ARBA00022679"/>
    </source>
</evidence>
<dbReference type="EC" id="2.3.1.-" evidence="6"/>
<dbReference type="InterPro" id="IPR001078">
    <property type="entry name" value="2-oxoacid_DH_actylTfrase"/>
</dbReference>
<dbReference type="EMBL" id="BAAAZP010000075">
    <property type="protein sequence ID" value="GAA3671163.1"/>
    <property type="molecule type" value="Genomic_DNA"/>
</dbReference>
<dbReference type="Gene3D" id="3.30.559.10">
    <property type="entry name" value="Chloramphenicol acetyltransferase-like domain"/>
    <property type="match status" value="1"/>
</dbReference>
<dbReference type="SUPFAM" id="SSF51230">
    <property type="entry name" value="Single hybrid motif"/>
    <property type="match status" value="1"/>
</dbReference>
<feature type="region of interest" description="Disordered" evidence="7">
    <location>
        <begin position="112"/>
        <end position="153"/>
    </location>
</feature>
<evidence type="ECO:0000256" key="6">
    <source>
        <dbReference type="RuleBase" id="RU003423"/>
    </source>
</evidence>
<evidence type="ECO:0000313" key="11">
    <source>
        <dbReference type="Proteomes" id="UP001500902"/>
    </source>
</evidence>
<protein>
    <recommendedName>
        <fullName evidence="6">Dihydrolipoamide acetyltransferase component of pyruvate dehydrogenase complex</fullName>
        <ecNumber evidence="6">2.3.1.-</ecNumber>
    </recommendedName>
</protein>
<dbReference type="PANTHER" id="PTHR43178">
    <property type="entry name" value="DIHYDROLIPOAMIDE ACETYLTRANSFERASE COMPONENT OF PYRUVATE DEHYDROGENASE COMPLEX"/>
    <property type="match status" value="1"/>
</dbReference>